<reference evidence="1 2" key="1">
    <citation type="submission" date="2016-04" db="EMBL/GenBank/DDBJ databases">
        <title>Complete genome sequence and analysis of deep-sea sediment isolate, Amycolatopsis sp. WP1.</title>
        <authorList>
            <person name="Wang H."/>
            <person name="Chen S."/>
            <person name="Wu Q."/>
        </authorList>
    </citation>
    <scope>NUCLEOTIDE SEQUENCE [LARGE SCALE GENOMIC DNA]</scope>
    <source>
        <strain evidence="1 2">WP1</strain>
    </source>
</reference>
<name>A0A344LGZ0_9PSEU</name>
<evidence type="ECO:0000313" key="1">
    <source>
        <dbReference type="EMBL" id="AXB47314.1"/>
    </source>
</evidence>
<dbReference type="AlphaFoldDB" id="A0A344LGZ0"/>
<keyword evidence="2" id="KW-1185">Reference proteome</keyword>
<dbReference type="SUPFAM" id="SSF58104">
    <property type="entry name" value="Methyl-accepting chemotaxis protein (MCP) signaling domain"/>
    <property type="match status" value="1"/>
</dbReference>
<sequence>MADGEDVKLGGAYVEVHLRDKTQQDEAAIRRKLEQGKPVDFDTALKNPKNAAAIRKAVESGPAAKIATEIDVQQAIRLAQAKLNELSAKKNAITLAYDADVRKAEAAIEALRKKAADKKVDVDADVAKYQAKIEQIKATKVRTVAEIEVNENKIRAQMRALGEQAGKALGDGLAQGVKSKAKDTDDALSSVAKRANAQFKALEFGAYFAGLPIAAAAAGASTAAALSGVPLLFAAIAVAASQSNPKVAKSFDDLASHVVSSTEAMAKPLEDDLVDIADKVGASFDRMAPQIAYAMEAGVDAIDPLIDGVTGFAERAMPGFVRAIQNSDAPMRGWEALLKSAGSGLTDFLDNLSEGAEGSEEILKTLGHMIQDFLGGTGEIFGNLSANGGPALEDFRAALQSVYSLLESVTDEGSALYSFFSGFSGAVTTVAGAFKGLNEVLGGSLGPLASMLGAYKALNMLSFGKLGDAIGGIGKNAKSAKGDVEGLGGGFASTAKGAGAMVAFAAILEGAMFSVQRRAKEGTAQLDEHRDAIDTLTAALQASGGVFDDYAASQLQATDLWKLAAGNARAVGLDVNAMTDAVGRGGPAYDSFRDSAVGAFKSLVTESGRADETTESVFRKIEEFAQQGGSASQMVAQIDDIARSWQKSTGASDAETESYKNKLIAAANLVGQLNSMKGAVEEAAAAFKKDEEARRNVDTASQNAAQATKELGAAYEVIADRAASAEDKTAAFLDVLEKIQDADFSQEASIKGMNDTLREFEKGVGGLSDKLLDANGKINTTSEVGSKLFDVVTQLGGGFANAGMSIDDLVQAGVPLGEALTTTNNELLTARERFIQMADAQGLSREAAEKLADRYGLSTEALGQYLHSVGEGTLATEGITKRVDELGNEIYTLPDGKEITFTADTGQAKEALYGFKNDLEHLEFITQITANTHQASQKFQEWGWGVENSTSTADLDADPGGAFGALKGWLGAGNSAVAIGRQDANNDAALKSLAYWSAAVRATTATGKVNADISSAMKTWAWWQPASKVANIFTKIWGGAATGGEVRGYADGGQVQNFDDGGPVVGPGTGTSDSIPAMLSNGEIVIKEKESQEHREGLLAVNAGVPPEQAFGLNLGDGKGGSAAGGTVVHWTGDVVIDAKSIQDISDIAEFFDKVIPAARQGSGSLAGVK</sequence>
<accession>A0A344LGZ0</accession>
<evidence type="ECO:0008006" key="3">
    <source>
        <dbReference type="Google" id="ProtNLM"/>
    </source>
</evidence>
<evidence type="ECO:0000313" key="2">
    <source>
        <dbReference type="Proteomes" id="UP000250434"/>
    </source>
</evidence>
<dbReference type="EMBL" id="CP015163">
    <property type="protein sequence ID" value="AXB47314.1"/>
    <property type="molecule type" value="Genomic_DNA"/>
</dbReference>
<dbReference type="RefSeq" id="WP_113696369.1">
    <property type="nucleotide sequence ID" value="NZ_CP015163.1"/>
</dbReference>
<protein>
    <recommendedName>
        <fullName evidence="3">Tape measure protein</fullName>
    </recommendedName>
</protein>
<organism evidence="1 2">
    <name type="scientific">Amycolatopsis albispora</name>
    <dbReference type="NCBI Taxonomy" id="1804986"/>
    <lineage>
        <taxon>Bacteria</taxon>
        <taxon>Bacillati</taxon>
        <taxon>Actinomycetota</taxon>
        <taxon>Actinomycetes</taxon>
        <taxon>Pseudonocardiales</taxon>
        <taxon>Pseudonocardiaceae</taxon>
        <taxon>Amycolatopsis</taxon>
    </lineage>
</organism>
<gene>
    <name evidence="1" type="ORF">A4R43_36715</name>
</gene>
<dbReference type="OrthoDB" id="5188478at2"/>
<proteinExistence type="predicted"/>
<dbReference type="Proteomes" id="UP000250434">
    <property type="component" value="Chromosome"/>
</dbReference>
<dbReference type="KEGG" id="aab:A4R43_36715"/>